<evidence type="ECO:0008006" key="3">
    <source>
        <dbReference type="Google" id="ProtNLM"/>
    </source>
</evidence>
<dbReference type="STRING" id="7897.ENSLACP00000022607"/>
<dbReference type="Bgee" id="ENSLACG00000022416">
    <property type="expression patterns" value="Expressed in muscle tissue and 6 other cell types or tissues"/>
</dbReference>
<dbReference type="HOGENOM" id="CLU_919911_0_0_1"/>
<keyword evidence="2" id="KW-1185">Reference proteome</keyword>
<dbReference type="GeneTree" id="ENSGT01120000271879"/>
<dbReference type="PANTHER" id="PTHR47510">
    <property type="entry name" value="REVERSE TRANSCRIPTASE DOMAIN-CONTAINING PROTEIN"/>
    <property type="match status" value="1"/>
</dbReference>
<reference evidence="2" key="1">
    <citation type="submission" date="2011-08" db="EMBL/GenBank/DDBJ databases">
        <title>The draft genome of Latimeria chalumnae.</title>
        <authorList>
            <person name="Di Palma F."/>
            <person name="Alfoldi J."/>
            <person name="Johnson J."/>
            <person name="Berlin A."/>
            <person name="Gnerre S."/>
            <person name="Jaffe D."/>
            <person name="MacCallum I."/>
            <person name="Young S."/>
            <person name="Walker B.J."/>
            <person name="Lander E."/>
            <person name="Lindblad-Toh K."/>
        </authorList>
    </citation>
    <scope>NUCLEOTIDE SEQUENCE [LARGE SCALE GENOMIC DNA]</scope>
    <source>
        <strain evidence="2">Wild caught</strain>
    </source>
</reference>
<organism evidence="1 2">
    <name type="scientific">Latimeria chalumnae</name>
    <name type="common">Coelacanth</name>
    <dbReference type="NCBI Taxonomy" id="7897"/>
    <lineage>
        <taxon>Eukaryota</taxon>
        <taxon>Metazoa</taxon>
        <taxon>Chordata</taxon>
        <taxon>Craniata</taxon>
        <taxon>Vertebrata</taxon>
        <taxon>Euteleostomi</taxon>
        <taxon>Coelacanthiformes</taxon>
        <taxon>Coelacanthidae</taxon>
        <taxon>Latimeria</taxon>
    </lineage>
</organism>
<dbReference type="AlphaFoldDB" id="M3XIQ1"/>
<dbReference type="OMA" id="TENAGNH"/>
<proteinExistence type="predicted"/>
<accession>M3XIQ1</accession>
<reference evidence="1" key="2">
    <citation type="submission" date="2025-08" db="UniProtKB">
        <authorList>
            <consortium name="Ensembl"/>
        </authorList>
    </citation>
    <scope>IDENTIFICATION</scope>
</reference>
<dbReference type="Proteomes" id="UP000008672">
    <property type="component" value="Unassembled WGS sequence"/>
</dbReference>
<sequence length="303" mass="34419">MVLSSDSLSSKVNGVVSLVDNYNSIVSTNIDLLAPLRTRQERPSHRAPWFNSNLKRMKASGRKLERQWRISGLIDDRLNFRLWLIKYQKTIREAKSSFFASIIASEKNNTAALFRVVNNLLSPSCLHPRDNSLSQSCNAFLTYFSDKVDLIRSDIISNLSHGEDDLFRRDDSSSTVLWSSFSPISEVQVVHMLRGLKATTCEFDPCPSWLLKEGVEDWAPLFVRIVSASLEEGVFPVALKKAQVRPLLKRISLDPDDLGNYRPISNLPFLGKVIEKVVAGHLREHLDNFNLYDRFQSGFRPGH</sequence>
<evidence type="ECO:0000313" key="1">
    <source>
        <dbReference type="Ensembl" id="ENSLACP00000022607.1"/>
    </source>
</evidence>
<dbReference type="eggNOG" id="KOG1075">
    <property type="taxonomic scope" value="Eukaryota"/>
</dbReference>
<dbReference type="InParanoid" id="M3XIQ1"/>
<dbReference type="EMBL" id="AFYH01134700">
    <property type="status" value="NOT_ANNOTATED_CDS"/>
    <property type="molecule type" value="Genomic_DNA"/>
</dbReference>
<reference evidence="1" key="3">
    <citation type="submission" date="2025-09" db="UniProtKB">
        <authorList>
            <consortium name="Ensembl"/>
        </authorList>
    </citation>
    <scope>IDENTIFICATION</scope>
</reference>
<protein>
    <recommendedName>
        <fullName evidence="3">Reverse transcriptase domain-containing protein</fullName>
    </recommendedName>
</protein>
<evidence type="ECO:0000313" key="2">
    <source>
        <dbReference type="Proteomes" id="UP000008672"/>
    </source>
</evidence>
<dbReference type="PANTHER" id="PTHR47510:SF3">
    <property type="entry name" value="ENDO_EXONUCLEASE_PHOSPHATASE DOMAIN-CONTAINING PROTEIN"/>
    <property type="match status" value="1"/>
</dbReference>
<name>M3XIQ1_LATCH</name>
<dbReference type="Ensembl" id="ENSLACT00000025972.1">
    <property type="protein sequence ID" value="ENSLACP00000022607.1"/>
    <property type="gene ID" value="ENSLACG00000022416.1"/>
</dbReference>